<sequence length="276" mass="30309">MSGSLSTGRRRKKRRQRQRPAGGEENPLNLSLPLEVEVRESAWYPSGERSSKLDAAAAAAELSPDSRDDASQSEFLCVRAALEEQTDLGLHINEKGNQICQLRWADFSQRVPSHWTERHPNVCPLCKKKLSSRFSLSRHYIDVHHREEKKLPTPAPCRFCSKILYNQSTLNRHVLTVHKEEALALAAAVGTGRGAAAAPAAAPAADPSPPPAPLSTGYYCALCQQRHRRKSEVTRHMQLLKLQSPMGATRTGQAPKIQSPRAGRSSTAARQASAGE</sequence>
<protein>
    <submittedName>
        <fullName evidence="8">Zinc finger protein 865</fullName>
    </submittedName>
</protein>
<organism evidence="8 9">
    <name type="scientific">Amphibalanus amphitrite</name>
    <name type="common">Striped barnacle</name>
    <name type="synonym">Balanus amphitrite</name>
    <dbReference type="NCBI Taxonomy" id="1232801"/>
    <lineage>
        <taxon>Eukaryota</taxon>
        <taxon>Metazoa</taxon>
        <taxon>Ecdysozoa</taxon>
        <taxon>Arthropoda</taxon>
        <taxon>Crustacea</taxon>
        <taxon>Multicrustacea</taxon>
        <taxon>Cirripedia</taxon>
        <taxon>Thoracica</taxon>
        <taxon>Thoracicalcarea</taxon>
        <taxon>Balanomorpha</taxon>
        <taxon>Balanoidea</taxon>
        <taxon>Balanidae</taxon>
        <taxon>Amphibalaninae</taxon>
        <taxon>Amphibalanus</taxon>
    </lineage>
</organism>
<name>A0A6A4W5A9_AMPAM</name>
<keyword evidence="3 5" id="KW-0863">Zinc-finger</keyword>
<feature type="region of interest" description="Disordered" evidence="6">
    <location>
        <begin position="1"/>
        <end position="32"/>
    </location>
</feature>
<evidence type="ECO:0000256" key="4">
    <source>
        <dbReference type="ARBA" id="ARBA00022833"/>
    </source>
</evidence>
<dbReference type="PROSITE" id="PS00028">
    <property type="entry name" value="ZINC_FINGER_C2H2_1"/>
    <property type="match status" value="2"/>
</dbReference>
<dbReference type="OrthoDB" id="6399624at2759"/>
<dbReference type="PANTHER" id="PTHR24409:SF295">
    <property type="entry name" value="AZ2-RELATED"/>
    <property type="match status" value="1"/>
</dbReference>
<evidence type="ECO:0000313" key="8">
    <source>
        <dbReference type="EMBL" id="KAF0297061.1"/>
    </source>
</evidence>
<feature type="region of interest" description="Disordered" evidence="6">
    <location>
        <begin position="242"/>
        <end position="276"/>
    </location>
</feature>
<dbReference type="GO" id="GO:0000977">
    <property type="term" value="F:RNA polymerase II transcription regulatory region sequence-specific DNA binding"/>
    <property type="evidence" value="ECO:0007669"/>
    <property type="project" value="TreeGrafter"/>
</dbReference>
<evidence type="ECO:0000256" key="1">
    <source>
        <dbReference type="ARBA" id="ARBA00022723"/>
    </source>
</evidence>
<dbReference type="GO" id="GO:0008270">
    <property type="term" value="F:zinc ion binding"/>
    <property type="evidence" value="ECO:0007669"/>
    <property type="project" value="UniProtKB-KW"/>
</dbReference>
<reference evidence="8 9" key="1">
    <citation type="submission" date="2019-07" db="EMBL/GenBank/DDBJ databases">
        <title>Draft genome assembly of a fouling barnacle, Amphibalanus amphitrite (Darwin, 1854): The first reference genome for Thecostraca.</title>
        <authorList>
            <person name="Kim W."/>
        </authorList>
    </citation>
    <scope>NUCLEOTIDE SEQUENCE [LARGE SCALE GENOMIC DNA]</scope>
    <source>
        <strain evidence="8">SNU_AA5</strain>
        <tissue evidence="8">Soma without cirri and trophi</tissue>
    </source>
</reference>
<keyword evidence="2" id="KW-0677">Repeat</keyword>
<evidence type="ECO:0000256" key="6">
    <source>
        <dbReference type="SAM" id="MobiDB-lite"/>
    </source>
</evidence>
<keyword evidence="4" id="KW-0862">Zinc</keyword>
<gene>
    <name evidence="8" type="primary">Znf865_2</name>
    <name evidence="8" type="ORF">FJT64_005545</name>
</gene>
<dbReference type="InterPro" id="IPR036236">
    <property type="entry name" value="Znf_C2H2_sf"/>
</dbReference>
<feature type="domain" description="C2H2-type" evidence="7">
    <location>
        <begin position="121"/>
        <end position="149"/>
    </location>
</feature>
<feature type="compositionally biased region" description="Basic residues" evidence="6">
    <location>
        <begin position="8"/>
        <end position="18"/>
    </location>
</feature>
<dbReference type="GO" id="GO:0000981">
    <property type="term" value="F:DNA-binding transcription factor activity, RNA polymerase II-specific"/>
    <property type="evidence" value="ECO:0007669"/>
    <property type="project" value="TreeGrafter"/>
</dbReference>
<dbReference type="GO" id="GO:0005634">
    <property type="term" value="C:nucleus"/>
    <property type="evidence" value="ECO:0007669"/>
    <property type="project" value="TreeGrafter"/>
</dbReference>
<dbReference type="AlphaFoldDB" id="A0A6A4W5A9"/>
<evidence type="ECO:0000256" key="2">
    <source>
        <dbReference type="ARBA" id="ARBA00022737"/>
    </source>
</evidence>
<comment type="caution">
    <text evidence="8">The sequence shown here is derived from an EMBL/GenBank/DDBJ whole genome shotgun (WGS) entry which is preliminary data.</text>
</comment>
<proteinExistence type="predicted"/>
<dbReference type="EMBL" id="VIIS01001515">
    <property type="protein sequence ID" value="KAF0297062.1"/>
    <property type="molecule type" value="Genomic_DNA"/>
</dbReference>
<dbReference type="Proteomes" id="UP000440578">
    <property type="component" value="Unassembled WGS sequence"/>
</dbReference>
<dbReference type="SMART" id="SM00355">
    <property type="entry name" value="ZnF_C2H2"/>
    <property type="match status" value="3"/>
</dbReference>
<evidence type="ECO:0000313" key="9">
    <source>
        <dbReference type="Proteomes" id="UP000440578"/>
    </source>
</evidence>
<dbReference type="SUPFAM" id="SSF57667">
    <property type="entry name" value="beta-beta-alpha zinc fingers"/>
    <property type="match status" value="1"/>
</dbReference>
<evidence type="ECO:0000256" key="5">
    <source>
        <dbReference type="PROSITE-ProRule" id="PRU00042"/>
    </source>
</evidence>
<keyword evidence="9" id="KW-1185">Reference proteome</keyword>
<dbReference type="Gene3D" id="3.30.160.60">
    <property type="entry name" value="Classic Zinc Finger"/>
    <property type="match status" value="1"/>
</dbReference>
<accession>A0A6A4W5A9</accession>
<dbReference type="EMBL" id="VIIS01001515">
    <property type="protein sequence ID" value="KAF0297061.1"/>
    <property type="molecule type" value="Genomic_DNA"/>
</dbReference>
<keyword evidence="1" id="KW-0479">Metal-binding</keyword>
<evidence type="ECO:0000259" key="7">
    <source>
        <dbReference type="PROSITE" id="PS50157"/>
    </source>
</evidence>
<dbReference type="PROSITE" id="PS50157">
    <property type="entry name" value="ZINC_FINGER_C2H2_2"/>
    <property type="match status" value="1"/>
</dbReference>
<dbReference type="PANTHER" id="PTHR24409">
    <property type="entry name" value="ZINC FINGER PROTEIN 142"/>
    <property type="match status" value="1"/>
</dbReference>
<dbReference type="InterPro" id="IPR013087">
    <property type="entry name" value="Znf_C2H2_type"/>
</dbReference>
<evidence type="ECO:0000256" key="3">
    <source>
        <dbReference type="ARBA" id="ARBA00022771"/>
    </source>
</evidence>